<feature type="domain" description="VOC" evidence="1">
    <location>
        <begin position="1"/>
        <end position="129"/>
    </location>
</feature>
<dbReference type="PROSITE" id="PS51819">
    <property type="entry name" value="VOC"/>
    <property type="match status" value="1"/>
</dbReference>
<evidence type="ECO:0000313" key="2">
    <source>
        <dbReference type="EMBL" id="SVA18315.1"/>
    </source>
</evidence>
<dbReference type="Pfam" id="PF00903">
    <property type="entry name" value="Glyoxalase"/>
    <property type="match status" value="1"/>
</dbReference>
<dbReference type="AlphaFoldDB" id="A0A381TQJ9"/>
<accession>A0A381TQJ9</accession>
<organism evidence="2">
    <name type="scientific">marine metagenome</name>
    <dbReference type="NCBI Taxonomy" id="408172"/>
    <lineage>
        <taxon>unclassified sequences</taxon>
        <taxon>metagenomes</taxon>
        <taxon>ecological metagenomes</taxon>
    </lineage>
</organism>
<dbReference type="EMBL" id="UINC01004993">
    <property type="protein sequence ID" value="SVA18315.1"/>
    <property type="molecule type" value="Genomic_DNA"/>
</dbReference>
<evidence type="ECO:0000259" key="1">
    <source>
        <dbReference type="PROSITE" id="PS51819"/>
    </source>
</evidence>
<sequence>MFSHVMVGANDIEESKVFYDKLLGVLGAQPGVLSPNPVTGQKRYFYFFDDSMFCINEPIDGNPATSANGATIGFNVKDIDQGNAWHQAGVENGGTSIEDPPGIREYNGVRMFLAYLRDPTGNKLCGLLRIE</sequence>
<dbReference type="PANTHER" id="PTHR35006:SF1">
    <property type="entry name" value="BLL2941 PROTEIN"/>
    <property type="match status" value="1"/>
</dbReference>
<protein>
    <recommendedName>
        <fullName evidence="1">VOC domain-containing protein</fullName>
    </recommendedName>
</protein>
<dbReference type="PANTHER" id="PTHR35006">
    <property type="entry name" value="GLYOXALASE FAMILY PROTEIN (AFU_ORTHOLOGUE AFUA_5G14830)"/>
    <property type="match status" value="1"/>
</dbReference>
<dbReference type="CDD" id="cd07262">
    <property type="entry name" value="VOC_like"/>
    <property type="match status" value="1"/>
</dbReference>
<dbReference type="InterPro" id="IPR029068">
    <property type="entry name" value="Glyas_Bleomycin-R_OHBP_Dase"/>
</dbReference>
<dbReference type="InterPro" id="IPR037523">
    <property type="entry name" value="VOC_core"/>
</dbReference>
<proteinExistence type="predicted"/>
<reference evidence="2" key="1">
    <citation type="submission" date="2018-05" db="EMBL/GenBank/DDBJ databases">
        <authorList>
            <person name="Lanie J.A."/>
            <person name="Ng W.-L."/>
            <person name="Kazmierczak K.M."/>
            <person name="Andrzejewski T.M."/>
            <person name="Davidsen T.M."/>
            <person name="Wayne K.J."/>
            <person name="Tettelin H."/>
            <person name="Glass J.I."/>
            <person name="Rusch D."/>
            <person name="Podicherti R."/>
            <person name="Tsui H.-C.T."/>
            <person name="Winkler M.E."/>
        </authorList>
    </citation>
    <scope>NUCLEOTIDE SEQUENCE</scope>
</reference>
<dbReference type="InterPro" id="IPR004360">
    <property type="entry name" value="Glyas_Fos-R_dOase_dom"/>
</dbReference>
<dbReference type="SUPFAM" id="SSF54593">
    <property type="entry name" value="Glyoxalase/Bleomycin resistance protein/Dihydroxybiphenyl dioxygenase"/>
    <property type="match status" value="1"/>
</dbReference>
<dbReference type="Gene3D" id="3.10.180.10">
    <property type="entry name" value="2,3-Dihydroxybiphenyl 1,2-Dioxygenase, domain 1"/>
    <property type="match status" value="1"/>
</dbReference>
<name>A0A381TQJ9_9ZZZZ</name>
<gene>
    <name evidence="2" type="ORF">METZ01_LOCUS71169</name>
</gene>